<dbReference type="AlphaFoldDB" id="A0A3L8Q038"/>
<dbReference type="Pfam" id="PF07007">
    <property type="entry name" value="LprI"/>
    <property type="match status" value="1"/>
</dbReference>
<evidence type="ECO:0000313" key="4">
    <source>
        <dbReference type="Proteomes" id="UP000281474"/>
    </source>
</evidence>
<evidence type="ECO:0000259" key="2">
    <source>
        <dbReference type="Pfam" id="PF07007"/>
    </source>
</evidence>
<protein>
    <submittedName>
        <fullName evidence="3">DUF1311 domain-containing protein</fullName>
    </submittedName>
</protein>
<organism evidence="3 4">
    <name type="scientific">Parashewanella curva</name>
    <dbReference type="NCBI Taxonomy" id="2338552"/>
    <lineage>
        <taxon>Bacteria</taxon>
        <taxon>Pseudomonadati</taxon>
        <taxon>Pseudomonadota</taxon>
        <taxon>Gammaproteobacteria</taxon>
        <taxon>Alteromonadales</taxon>
        <taxon>Shewanellaceae</taxon>
        <taxon>Parashewanella</taxon>
    </lineage>
</organism>
<dbReference type="Gene3D" id="1.20.1270.180">
    <property type="match status" value="1"/>
</dbReference>
<feature type="domain" description="Lysozyme inhibitor LprI-like N-terminal" evidence="2">
    <location>
        <begin position="27"/>
        <end position="117"/>
    </location>
</feature>
<accession>A0A3L8Q038</accession>
<evidence type="ECO:0000313" key="3">
    <source>
        <dbReference type="EMBL" id="RLV60925.1"/>
    </source>
</evidence>
<name>A0A3L8Q038_9GAMM</name>
<comment type="caution">
    <text evidence="3">The sequence shown here is derived from an EMBL/GenBank/DDBJ whole genome shotgun (WGS) entry which is preliminary data.</text>
</comment>
<keyword evidence="1" id="KW-0732">Signal</keyword>
<evidence type="ECO:0000256" key="1">
    <source>
        <dbReference type="SAM" id="SignalP"/>
    </source>
</evidence>
<dbReference type="EMBL" id="QZEI01000010">
    <property type="protein sequence ID" value="RLV60925.1"/>
    <property type="molecule type" value="Genomic_DNA"/>
</dbReference>
<keyword evidence="4" id="KW-1185">Reference proteome</keyword>
<dbReference type="InterPro" id="IPR009739">
    <property type="entry name" value="LprI-like_N"/>
</dbReference>
<sequence length="137" mass="15651">MKIFSLRLILSVTCAFSGVAHANDPCQHLSNTVSINQCKQTQLKQAQTKQEQYWQQALKQHSRPAEAKQALENEQKLWQQYADEHCDTVYQIYLPGTIAPSMMLDCKIRLTQARTVEIWQAYMQTLSGDKPALPSPK</sequence>
<dbReference type="Proteomes" id="UP000281474">
    <property type="component" value="Unassembled WGS sequence"/>
</dbReference>
<feature type="signal peptide" evidence="1">
    <location>
        <begin position="1"/>
        <end position="22"/>
    </location>
</feature>
<dbReference type="RefSeq" id="WP_121837829.1">
    <property type="nucleotide sequence ID" value="NZ_ML014759.1"/>
</dbReference>
<dbReference type="OrthoDB" id="7340239at2"/>
<feature type="chain" id="PRO_5018186298" evidence="1">
    <location>
        <begin position="23"/>
        <end position="137"/>
    </location>
</feature>
<gene>
    <name evidence="3" type="ORF">D5018_04595</name>
</gene>
<proteinExistence type="predicted"/>
<reference evidence="3 4" key="1">
    <citation type="submission" date="2018-09" db="EMBL/GenBank/DDBJ databases">
        <title>Phylogeny of the Shewanellaceae, and recommendation for two new genera, Pseudoshewanella and Parashewanella.</title>
        <authorList>
            <person name="Wang G."/>
        </authorList>
    </citation>
    <scope>NUCLEOTIDE SEQUENCE [LARGE SCALE GENOMIC DNA]</scope>
    <source>
        <strain evidence="3 4">C51</strain>
    </source>
</reference>